<feature type="domain" description="Cytochrome c" evidence="6">
    <location>
        <begin position="256"/>
        <end position="339"/>
    </location>
</feature>
<dbReference type="Pfam" id="PF00034">
    <property type="entry name" value="Cytochrom_C"/>
    <property type="match status" value="1"/>
</dbReference>
<evidence type="ECO:0000313" key="7">
    <source>
        <dbReference type="EMBL" id="MDU0353291.1"/>
    </source>
</evidence>
<evidence type="ECO:0000256" key="4">
    <source>
        <dbReference type="PROSITE-ProRule" id="PRU00433"/>
    </source>
</evidence>
<evidence type="ECO:0000259" key="6">
    <source>
        <dbReference type="PROSITE" id="PS51007"/>
    </source>
</evidence>
<proteinExistence type="predicted"/>
<dbReference type="InterPro" id="IPR013783">
    <property type="entry name" value="Ig-like_fold"/>
</dbReference>
<dbReference type="EMBL" id="JAWDIO010000002">
    <property type="protein sequence ID" value="MDU0353291.1"/>
    <property type="molecule type" value="Genomic_DNA"/>
</dbReference>
<dbReference type="InterPro" id="IPR011042">
    <property type="entry name" value="6-blade_b-propeller_TolB-like"/>
</dbReference>
<dbReference type="RefSeq" id="WP_316024973.1">
    <property type="nucleotide sequence ID" value="NZ_JAWDIO010000002.1"/>
</dbReference>
<reference evidence="7 8" key="1">
    <citation type="submission" date="2023-10" db="EMBL/GenBank/DDBJ databases">
        <title>Glaciecola aquimarina strain GGW-M5 nov., isolated from a coastal seawater.</title>
        <authorList>
            <person name="Bayburt H."/>
            <person name="Kim J.M."/>
            <person name="Choi B.J."/>
            <person name="Jeon C.O."/>
        </authorList>
    </citation>
    <scope>NUCLEOTIDE SEQUENCE [LARGE SCALE GENOMIC DNA]</scope>
    <source>
        <strain evidence="7 8">KCTC 32108</strain>
    </source>
</reference>
<gene>
    <name evidence="7" type="ORF">RS130_04515</name>
</gene>
<dbReference type="PROSITE" id="PS50093">
    <property type="entry name" value="PKD"/>
    <property type="match status" value="1"/>
</dbReference>
<evidence type="ECO:0000256" key="1">
    <source>
        <dbReference type="ARBA" id="ARBA00022617"/>
    </source>
</evidence>
<keyword evidence="8" id="KW-1185">Reference proteome</keyword>
<evidence type="ECO:0000256" key="2">
    <source>
        <dbReference type="ARBA" id="ARBA00022723"/>
    </source>
</evidence>
<keyword evidence="2 4" id="KW-0479">Metal-binding</keyword>
<dbReference type="PROSITE" id="PS51007">
    <property type="entry name" value="CYTC"/>
    <property type="match status" value="1"/>
</dbReference>
<feature type="domain" description="PKD" evidence="5">
    <location>
        <begin position="132"/>
        <end position="185"/>
    </location>
</feature>
<comment type="caution">
    <text evidence="7">The sequence shown here is derived from an EMBL/GenBank/DDBJ whole genome shotgun (WGS) entry which is preliminary data.</text>
</comment>
<sequence>MAGPIFHANDFVQTARTFPAYFENKLFIYEWMRDWFFVVTLDTNQQYVRAEQFMPQSQFSHPMDMIFASDGNMYLLEYGQQWKKQNQDARLNRISYVSGNRKPNAKLTADKVAGSAPLVVNLSAAGSVDYDGDTLEYQWAINGEPVANNQELGTFTFDENGEYIVELTVVDSAGQKDSSSLTIIVGNDAPEISITITPDSYKYSDNGVVSYTIEVFDEQDGTSENGSISAGDISVTFEYLSATALAETSAVGHQVSSKPKGQELTDKSDCRACHDIIRTVNGPSYQAIAAKYDETDVRFLVAKIINGGAGVWGDSAMSAHPQLPPEEVAAMVNYILSLDPNNIENKGLPLKGNVRFEKHLGQQKDGQYILRASYQDKGLTNSAIDTDSSRLTISEQIIFTANGKSE</sequence>
<dbReference type="CDD" id="cd00146">
    <property type="entry name" value="PKD"/>
    <property type="match status" value="1"/>
</dbReference>
<dbReference type="Gene3D" id="2.60.40.10">
    <property type="entry name" value="Immunoglobulins"/>
    <property type="match status" value="1"/>
</dbReference>
<dbReference type="InterPro" id="IPR035986">
    <property type="entry name" value="PKD_dom_sf"/>
</dbReference>
<dbReference type="InterPro" id="IPR036909">
    <property type="entry name" value="Cyt_c-like_dom_sf"/>
</dbReference>
<dbReference type="SUPFAM" id="SSF49299">
    <property type="entry name" value="PKD domain"/>
    <property type="match status" value="1"/>
</dbReference>
<dbReference type="InterPro" id="IPR000601">
    <property type="entry name" value="PKD_dom"/>
</dbReference>
<dbReference type="InterPro" id="IPR009056">
    <property type="entry name" value="Cyt_c-like_dom"/>
</dbReference>
<name>A0ABU3STF3_9ALTE</name>
<dbReference type="Proteomes" id="UP001247805">
    <property type="component" value="Unassembled WGS sequence"/>
</dbReference>
<evidence type="ECO:0000259" key="5">
    <source>
        <dbReference type="PROSITE" id="PS50093"/>
    </source>
</evidence>
<dbReference type="Gene3D" id="1.10.760.10">
    <property type="entry name" value="Cytochrome c-like domain"/>
    <property type="match status" value="1"/>
</dbReference>
<protein>
    <submittedName>
        <fullName evidence="7">PKD domain-containing protein</fullName>
    </submittedName>
</protein>
<accession>A0ABU3STF3</accession>
<dbReference type="Gene3D" id="2.120.10.30">
    <property type="entry name" value="TolB, C-terminal domain"/>
    <property type="match status" value="1"/>
</dbReference>
<evidence type="ECO:0000313" key="8">
    <source>
        <dbReference type="Proteomes" id="UP001247805"/>
    </source>
</evidence>
<evidence type="ECO:0000256" key="3">
    <source>
        <dbReference type="ARBA" id="ARBA00023004"/>
    </source>
</evidence>
<dbReference type="SUPFAM" id="SSF46626">
    <property type="entry name" value="Cytochrome c"/>
    <property type="match status" value="1"/>
</dbReference>
<organism evidence="7 8">
    <name type="scientific">Paraglaciecola aquimarina</name>
    <dbReference type="NCBI Taxonomy" id="1235557"/>
    <lineage>
        <taxon>Bacteria</taxon>
        <taxon>Pseudomonadati</taxon>
        <taxon>Pseudomonadota</taxon>
        <taxon>Gammaproteobacteria</taxon>
        <taxon>Alteromonadales</taxon>
        <taxon>Alteromonadaceae</taxon>
        <taxon>Paraglaciecola</taxon>
    </lineage>
</organism>
<keyword evidence="1 4" id="KW-0349">Heme</keyword>
<keyword evidence="3 4" id="KW-0408">Iron</keyword>
<dbReference type="Pfam" id="PF18911">
    <property type="entry name" value="PKD_4"/>
    <property type="match status" value="1"/>
</dbReference>